<dbReference type="AlphaFoldDB" id="A0A2Z4FP09"/>
<keyword evidence="4" id="KW-1185">Reference proteome</keyword>
<dbReference type="EMBL" id="CP030032">
    <property type="protein sequence ID" value="AWV90438.1"/>
    <property type="molecule type" value="Genomic_DNA"/>
</dbReference>
<feature type="chain" id="PRO_5043736170" evidence="2">
    <location>
        <begin position="26"/>
        <end position="376"/>
    </location>
</feature>
<feature type="region of interest" description="Disordered" evidence="1">
    <location>
        <begin position="33"/>
        <end position="83"/>
    </location>
</feature>
<protein>
    <submittedName>
        <fullName evidence="3">Uncharacterized protein</fullName>
    </submittedName>
</protein>
<feature type="compositionally biased region" description="Acidic residues" evidence="1">
    <location>
        <begin position="62"/>
        <end position="74"/>
    </location>
</feature>
<dbReference type="KEGG" id="bsed:DN745_14305"/>
<evidence type="ECO:0000256" key="2">
    <source>
        <dbReference type="SAM" id="SignalP"/>
    </source>
</evidence>
<evidence type="ECO:0000313" key="3">
    <source>
        <dbReference type="EMBL" id="AWV90438.1"/>
    </source>
</evidence>
<dbReference type="RefSeq" id="WP_111335892.1">
    <property type="nucleotide sequence ID" value="NZ_CP030032.1"/>
</dbReference>
<keyword evidence="2" id="KW-0732">Signal</keyword>
<dbReference type="PROSITE" id="PS51257">
    <property type="entry name" value="PROKAR_LIPOPROTEIN"/>
    <property type="match status" value="1"/>
</dbReference>
<gene>
    <name evidence="3" type="ORF">DN745_14305</name>
</gene>
<feature type="compositionally biased region" description="Basic and acidic residues" evidence="1">
    <location>
        <begin position="44"/>
        <end position="57"/>
    </location>
</feature>
<evidence type="ECO:0000256" key="1">
    <source>
        <dbReference type="SAM" id="MobiDB-lite"/>
    </source>
</evidence>
<proteinExistence type="predicted"/>
<feature type="signal peptide" evidence="2">
    <location>
        <begin position="1"/>
        <end position="25"/>
    </location>
</feature>
<organism evidence="3 4">
    <name type="scientific">Bradymonas sediminis</name>
    <dbReference type="NCBI Taxonomy" id="1548548"/>
    <lineage>
        <taxon>Bacteria</taxon>
        <taxon>Deltaproteobacteria</taxon>
        <taxon>Bradymonadales</taxon>
        <taxon>Bradymonadaceae</taxon>
        <taxon>Bradymonas</taxon>
    </lineage>
</organism>
<accession>A0A2Z4FP09</accession>
<sequence length="376" mass="38815">MQISRYCLRNRLILSLLFIAAVALAACGDNSQIVGTSNNQPTNNKKDTGGGGDKDTGTPDAGDPDTTGEEDAGDPDTTTDPCLQTTPAEAAAFAENYAQALCERVFECQDNPKLALYVSFLDWTSVDNCKESILAGSISVEQARAAATNGTLRLNSCDAATCLPSIASASCDGLDRIFDENYVDEVATCYSAWSGSLAENASCTMDAQCEGHQICERQDEAATCTGTCVDAGLASAGQCGDKTCRADQYCSGSNDICMSRPDIGEPCDNTKVCRANATCQSGTCAAVTSGLQAGQACNFSDKLCSFDLICLAGTCAEAAGVGESCNFVGCQSGLYCSAQGECAELGGPGAACTEDGMCRTNRCVNGSCTDVDALCP</sequence>
<name>A0A2Z4FP09_9DELT</name>
<evidence type="ECO:0000313" key="4">
    <source>
        <dbReference type="Proteomes" id="UP000249799"/>
    </source>
</evidence>
<dbReference type="Proteomes" id="UP000249799">
    <property type="component" value="Chromosome"/>
</dbReference>
<reference evidence="3 4" key="1">
    <citation type="submission" date="2018-06" db="EMBL/GenBank/DDBJ databases">
        <title>Lujinxingia sediminis gen. nov. sp. nov., a new facultative anaerobic member of the class Deltaproteobacteria, and proposal of Lujinxingaceae fam. nov.</title>
        <authorList>
            <person name="Guo L.-Y."/>
            <person name="Li C.-M."/>
            <person name="Wang S."/>
            <person name="Du Z.-J."/>
        </authorList>
    </citation>
    <scope>NUCLEOTIDE SEQUENCE [LARGE SCALE GENOMIC DNA]</scope>
    <source>
        <strain evidence="3 4">FA350</strain>
    </source>
</reference>